<dbReference type="Pfam" id="PF04424">
    <property type="entry name" value="MINDY_DUB"/>
    <property type="match status" value="1"/>
</dbReference>
<evidence type="ECO:0000256" key="1">
    <source>
        <dbReference type="SAM" id="MobiDB-lite"/>
    </source>
</evidence>
<dbReference type="EMBL" id="UIVT01000002">
    <property type="protein sequence ID" value="SVP90961.1"/>
    <property type="molecule type" value="Genomic_DNA"/>
</dbReference>
<dbReference type="InterPro" id="IPR033979">
    <property type="entry name" value="MINDY_domain"/>
</dbReference>
<organism evidence="4">
    <name type="scientific">Theileria annulata</name>
    <dbReference type="NCBI Taxonomy" id="5874"/>
    <lineage>
        <taxon>Eukaryota</taxon>
        <taxon>Sar</taxon>
        <taxon>Alveolata</taxon>
        <taxon>Apicomplexa</taxon>
        <taxon>Aconoidasida</taxon>
        <taxon>Piroplasmida</taxon>
        <taxon>Theileriidae</taxon>
        <taxon>Theileria</taxon>
    </lineage>
</organism>
<feature type="domain" description="MINDY deubiquitinase" evidence="2">
    <location>
        <begin position="9"/>
        <end position="344"/>
    </location>
</feature>
<name>A0A3B0N5N5_THEAN</name>
<evidence type="ECO:0000313" key="3">
    <source>
        <dbReference type="EMBL" id="SVP90961.1"/>
    </source>
</evidence>
<dbReference type="EMBL" id="UIVS01000002">
    <property type="protein sequence ID" value="SVP91571.1"/>
    <property type="molecule type" value="Genomic_DNA"/>
</dbReference>
<accession>A0A3B0N5N5</accession>
<feature type="compositionally biased region" description="Basic and acidic residues" evidence="1">
    <location>
        <begin position="197"/>
        <end position="208"/>
    </location>
</feature>
<feature type="region of interest" description="Disordered" evidence="1">
    <location>
        <begin position="156"/>
        <end position="258"/>
    </location>
</feature>
<dbReference type="PANTHER" id="PTHR18063:SF6">
    <property type="entry name" value="UBIQUITIN CARBOXYL-TERMINAL HYDROLASE"/>
    <property type="match status" value="1"/>
</dbReference>
<dbReference type="PANTHER" id="PTHR18063">
    <property type="entry name" value="NF-E2 INDUCIBLE PROTEIN"/>
    <property type="match status" value="1"/>
</dbReference>
<sequence>MNSSSGCLFKIKWTNFLGHKVPYLLQNNDGECPLICFVNVLLLRRRLELSKDLNVISFKSLCSYISSLLPHASPEWVTSVLDTLRGGLLFNCKFDSTRAFIDSDPEQLFLSFDIPIKHGWIPDPIVYGPITNLNYDQLLEMLAVFQSEQECSSFGESKLESSLEDSKLEESKLDESKLEDKVENNLEDEHEEDSKLDEETKLEEDLKNLKLTNTDEEDKGEPVVEEQLNNVKSEEVDEEKVNNTTEEKKEEDKGGNKSELDDYVANLAMEFLETYATQITEYGMRVLKEEIPEGSLVALYRNNHFLVATCNKGQLFTLVTDSAFYEHRCVWESLENCEYFDENFQHYVQTSREVKPKKVKFIDKVKRVFRRKQRS</sequence>
<evidence type="ECO:0000259" key="2">
    <source>
        <dbReference type="Pfam" id="PF04424"/>
    </source>
</evidence>
<dbReference type="AlphaFoldDB" id="A0A3B0N5N5"/>
<gene>
    <name evidence="3" type="ORF">TAT_000167300</name>
    <name evidence="4" type="ORF">TAV_000167500</name>
</gene>
<dbReference type="GO" id="GO:0016807">
    <property type="term" value="F:cysteine-type carboxypeptidase activity"/>
    <property type="evidence" value="ECO:0007669"/>
    <property type="project" value="TreeGrafter"/>
</dbReference>
<dbReference type="GO" id="GO:0071944">
    <property type="term" value="C:cell periphery"/>
    <property type="evidence" value="ECO:0007669"/>
    <property type="project" value="TreeGrafter"/>
</dbReference>
<dbReference type="GO" id="GO:0005829">
    <property type="term" value="C:cytosol"/>
    <property type="evidence" value="ECO:0007669"/>
    <property type="project" value="TreeGrafter"/>
</dbReference>
<feature type="compositionally biased region" description="Basic and acidic residues" evidence="1">
    <location>
        <begin position="157"/>
        <end position="184"/>
    </location>
</feature>
<reference evidence="4" key="1">
    <citation type="submission" date="2018-07" db="EMBL/GenBank/DDBJ databases">
        <authorList>
            <person name="Quirk P.G."/>
            <person name="Krulwich T.A."/>
        </authorList>
    </citation>
    <scope>NUCLEOTIDE SEQUENCE</scope>
    <source>
        <strain evidence="4">Anand</strain>
    </source>
</reference>
<dbReference type="GO" id="GO:1990380">
    <property type="term" value="F:K48-linked deubiquitinase activity"/>
    <property type="evidence" value="ECO:0007669"/>
    <property type="project" value="InterPro"/>
</dbReference>
<feature type="compositionally biased region" description="Acidic residues" evidence="1">
    <location>
        <begin position="185"/>
        <end position="196"/>
    </location>
</feature>
<dbReference type="GO" id="GO:0004843">
    <property type="term" value="F:cysteine-type deubiquitinase activity"/>
    <property type="evidence" value="ECO:0007669"/>
    <property type="project" value="InterPro"/>
</dbReference>
<proteinExistence type="predicted"/>
<dbReference type="VEuPathDB" id="PiroplasmaDB:TA13475"/>
<dbReference type="InterPro" id="IPR007518">
    <property type="entry name" value="MINDY"/>
</dbReference>
<evidence type="ECO:0000313" key="4">
    <source>
        <dbReference type="EMBL" id="SVP91571.1"/>
    </source>
</evidence>
<dbReference type="GO" id="GO:0071108">
    <property type="term" value="P:protein K48-linked deubiquitination"/>
    <property type="evidence" value="ECO:0007669"/>
    <property type="project" value="TreeGrafter"/>
</dbReference>
<protein>
    <recommendedName>
        <fullName evidence="2">MINDY deubiquitinase domain-containing protein</fullName>
    </recommendedName>
</protein>
<feature type="compositionally biased region" description="Basic and acidic residues" evidence="1">
    <location>
        <begin position="239"/>
        <end position="258"/>
    </location>
</feature>